<dbReference type="PROSITE" id="PS00455">
    <property type="entry name" value="AMP_BINDING"/>
    <property type="match status" value="1"/>
</dbReference>
<dbReference type="EMBL" id="LWDG02000916">
    <property type="protein sequence ID" value="KAE8261791.1"/>
    <property type="molecule type" value="Genomic_DNA"/>
</dbReference>
<accession>A0A8X7T1H7</accession>
<dbReference type="SUPFAM" id="SSF52777">
    <property type="entry name" value="CoA-dependent acyltransferases"/>
    <property type="match status" value="2"/>
</dbReference>
<dbReference type="InterPro" id="IPR010071">
    <property type="entry name" value="AA_adenyl_dom"/>
</dbReference>
<dbReference type="Gene3D" id="1.10.1200.10">
    <property type="entry name" value="ACP-like"/>
    <property type="match status" value="1"/>
</dbReference>
<dbReference type="SUPFAM" id="SSF47336">
    <property type="entry name" value="ACP-like"/>
    <property type="match status" value="1"/>
</dbReference>
<dbReference type="GO" id="GO:0005737">
    <property type="term" value="C:cytoplasm"/>
    <property type="evidence" value="ECO:0007669"/>
    <property type="project" value="TreeGrafter"/>
</dbReference>
<evidence type="ECO:0000256" key="1">
    <source>
        <dbReference type="ARBA" id="ARBA00022450"/>
    </source>
</evidence>
<dbReference type="PANTHER" id="PTHR45527">
    <property type="entry name" value="NONRIBOSOMAL PEPTIDE SYNTHETASE"/>
    <property type="match status" value="1"/>
</dbReference>
<reference evidence="6" key="2">
    <citation type="journal article" date="2019" name="IMA Fungus">
        <title>Genome sequencing and comparison of five Tilletia species to identify candidate genes for the detection of regulated species infecting wheat.</title>
        <authorList>
            <person name="Nguyen H.D.T."/>
            <person name="Sultana T."/>
            <person name="Kesanakurti P."/>
            <person name="Hambleton S."/>
        </authorList>
    </citation>
    <scope>NUCLEOTIDE SEQUENCE</scope>
    <source>
        <strain evidence="6">DAOMC 236422</strain>
    </source>
</reference>
<dbReference type="InterPro" id="IPR042099">
    <property type="entry name" value="ANL_N_sf"/>
</dbReference>
<evidence type="ECO:0000259" key="5">
    <source>
        <dbReference type="PROSITE" id="PS50075"/>
    </source>
</evidence>
<dbReference type="Gene3D" id="3.40.50.12780">
    <property type="entry name" value="N-terminal domain of ligase-like"/>
    <property type="match status" value="1"/>
</dbReference>
<dbReference type="CDD" id="cd05930">
    <property type="entry name" value="A_NRPS"/>
    <property type="match status" value="1"/>
</dbReference>
<comment type="caution">
    <text evidence="6">The sequence shown here is derived from an EMBL/GenBank/DDBJ whole genome shotgun (WGS) entry which is preliminary data.</text>
</comment>
<evidence type="ECO:0000256" key="2">
    <source>
        <dbReference type="ARBA" id="ARBA00022553"/>
    </source>
</evidence>
<dbReference type="PROSITE" id="PS50075">
    <property type="entry name" value="CARRIER"/>
    <property type="match status" value="1"/>
</dbReference>
<dbReference type="InterPro" id="IPR020845">
    <property type="entry name" value="AMP-binding_CS"/>
</dbReference>
<dbReference type="AlphaFoldDB" id="A0A8X7T1H7"/>
<dbReference type="Gene3D" id="3.30.300.30">
    <property type="match status" value="1"/>
</dbReference>
<name>A0A8X7T1H7_9BASI</name>
<evidence type="ECO:0000256" key="3">
    <source>
        <dbReference type="ARBA" id="ARBA00022598"/>
    </source>
</evidence>
<dbReference type="InterPro" id="IPR023213">
    <property type="entry name" value="CAT-like_dom_sf"/>
</dbReference>
<dbReference type="Proteomes" id="UP000078113">
    <property type="component" value="Unassembled WGS sequence"/>
</dbReference>
<dbReference type="InterPro" id="IPR045851">
    <property type="entry name" value="AMP-bd_C_sf"/>
</dbReference>
<evidence type="ECO:0000256" key="4">
    <source>
        <dbReference type="ARBA" id="ARBA00023268"/>
    </source>
</evidence>
<dbReference type="InterPro" id="IPR000873">
    <property type="entry name" value="AMP-dep_synth/lig_dom"/>
</dbReference>
<dbReference type="GO" id="GO:0016874">
    <property type="term" value="F:ligase activity"/>
    <property type="evidence" value="ECO:0007669"/>
    <property type="project" value="UniProtKB-KW"/>
</dbReference>
<dbReference type="InterPro" id="IPR036736">
    <property type="entry name" value="ACP-like_sf"/>
</dbReference>
<protein>
    <recommendedName>
        <fullName evidence="5">Carrier domain-containing protein</fullName>
    </recommendedName>
</protein>
<dbReference type="GO" id="GO:0031177">
    <property type="term" value="F:phosphopantetheine binding"/>
    <property type="evidence" value="ECO:0007669"/>
    <property type="project" value="TreeGrafter"/>
</dbReference>
<dbReference type="Gene3D" id="3.30.559.30">
    <property type="entry name" value="Nonribosomal peptide synthetase, condensation domain"/>
    <property type="match status" value="1"/>
</dbReference>
<dbReference type="InterPro" id="IPR009081">
    <property type="entry name" value="PP-bd_ACP"/>
</dbReference>
<dbReference type="GO" id="GO:0043041">
    <property type="term" value="P:amino acid activation for nonribosomal peptide biosynthetic process"/>
    <property type="evidence" value="ECO:0007669"/>
    <property type="project" value="TreeGrafter"/>
</dbReference>
<dbReference type="Pfam" id="PF00668">
    <property type="entry name" value="Condensation"/>
    <property type="match status" value="1"/>
</dbReference>
<organism evidence="6 7">
    <name type="scientific">Tilletia walkeri</name>
    <dbReference type="NCBI Taxonomy" id="117179"/>
    <lineage>
        <taxon>Eukaryota</taxon>
        <taxon>Fungi</taxon>
        <taxon>Dikarya</taxon>
        <taxon>Basidiomycota</taxon>
        <taxon>Ustilaginomycotina</taxon>
        <taxon>Exobasidiomycetes</taxon>
        <taxon>Tilletiales</taxon>
        <taxon>Tilletiaceae</taxon>
        <taxon>Tilletia</taxon>
    </lineage>
</organism>
<dbReference type="Gene3D" id="3.30.559.10">
    <property type="entry name" value="Chloramphenicol acetyltransferase-like domain"/>
    <property type="match status" value="1"/>
</dbReference>
<evidence type="ECO:0000313" key="6">
    <source>
        <dbReference type="EMBL" id="KAE8261791.1"/>
    </source>
</evidence>
<dbReference type="InterPro" id="IPR001242">
    <property type="entry name" value="Condensation_dom"/>
</dbReference>
<dbReference type="Pfam" id="PF00501">
    <property type="entry name" value="AMP-binding"/>
    <property type="match status" value="1"/>
</dbReference>
<feature type="non-terminal residue" evidence="6">
    <location>
        <position position="1001"/>
    </location>
</feature>
<feature type="domain" description="Carrier" evidence="5">
    <location>
        <begin position="1"/>
        <end position="56"/>
    </location>
</feature>
<dbReference type="SUPFAM" id="SSF56801">
    <property type="entry name" value="Acetyl-CoA synthetase-like"/>
    <property type="match status" value="1"/>
</dbReference>
<sequence length="1001" mass="107973">EAAIGIDDSFYRVGGDSISAIRLLVLCREAGFELRISDLNNTSTIRSQADRVSTGDKAALSAQNLSVSSWIEDEVRSRLVRSIAANLPFSQADVIDVGPTTPLQRGLISETLQHGNSTSYVLRQALSFGGGTDAHRLHRAMKQLVKSTPILRTLFFTDSDLGIIQFVIPQGDFPEVTLFKNKAQMRSHAKKLMADSTLGHPMSRPFHCEILTTPSDGSLLIWIIHHALYDGWTMSLLEGWWKRYYAEEAWGVTESNPPFAPIARYLHQQTETADQELWKSYLAGAASLQLPQVAVPERTVRVSAFTESQTDVAKLSRQIGVAPSAMFLASISLALQGMLNCDDIAFGLILSGRTLPVRNIERTAGPCINTTIFRQQLQDSEAVGSLLEGVQGQLDHLNENGHIGLAEAGRLADIDAASIARTLVEFDSIPGDTTSFTTELDQDLAYSRDDVLNEVLDMGSTALTLTGSLRPDGTMHVSAEAHSCHFTKKQISRLVQHIATLVDHLVAAESSQSVASLSMVNSHEQEELLEFAPSGKPLKLDADLAVLPTVHDLIEAKARAYPKKIALVENMERFITYEEVSERSTMVCQALQANGIKPRALVPISFEKSIEVMVAMVAILKAGAAYVPIDPSHPETRKSYIADKCQASVVLVDSKSQPGWPKDGRTVLQLEANGEILQSRTAASDFGVSKTDLVQGDPAYIIFTSGSTGLPKGVVVDHNQIVPYLLSADCQSDVPVHGRRLNFSSISFDTSVSDIMGSLTNGGCLCIASQASMLTNLAAAAESSLATTLCLTASVSEMLITTAPEDGLSWVMSCSLGGEPVKADLGARLSLICKTLNAYGPTEASVENCNVVYDPTRFGSGAFGVPIGRPVGANRLYVLAPDSEKLVGIGCVGELCIGGPQVATGYLGDPVKTDSKFVRDPFVDGGRMFRTGDYAMWREDGLIDCLGRIDGQVKIRGLRIETGEIESAIMSNGTTVKSKVLKMKLADEVDRLVGFVVLHGD</sequence>
<keyword evidence="1" id="KW-0596">Phosphopantetheine</keyword>
<gene>
    <name evidence="6" type="ORF">A4X09_0g7602</name>
</gene>
<feature type="non-terminal residue" evidence="6">
    <location>
        <position position="1"/>
    </location>
</feature>
<proteinExistence type="predicted"/>
<keyword evidence="2" id="KW-0597">Phosphoprotein</keyword>
<reference evidence="6" key="1">
    <citation type="submission" date="2016-04" db="EMBL/GenBank/DDBJ databases">
        <authorList>
            <person name="Nguyen H.D."/>
            <person name="Samba Siva P."/>
            <person name="Cullis J."/>
            <person name="Levesque C.A."/>
            <person name="Hambleton S."/>
        </authorList>
    </citation>
    <scope>NUCLEOTIDE SEQUENCE</scope>
    <source>
        <strain evidence="6">DAOMC 236422</strain>
    </source>
</reference>
<dbReference type="GO" id="GO:0044550">
    <property type="term" value="P:secondary metabolite biosynthetic process"/>
    <property type="evidence" value="ECO:0007669"/>
    <property type="project" value="TreeGrafter"/>
</dbReference>
<keyword evidence="3" id="KW-0436">Ligase</keyword>
<keyword evidence="7" id="KW-1185">Reference proteome</keyword>
<keyword evidence="4" id="KW-0511">Multifunctional enzyme</keyword>
<evidence type="ECO:0000313" key="7">
    <source>
        <dbReference type="Proteomes" id="UP000078113"/>
    </source>
</evidence>
<dbReference type="Pfam" id="PF00550">
    <property type="entry name" value="PP-binding"/>
    <property type="match status" value="1"/>
</dbReference>
<dbReference type="NCBIfam" id="TIGR01733">
    <property type="entry name" value="AA-adenyl-dom"/>
    <property type="match status" value="1"/>
</dbReference>
<dbReference type="PANTHER" id="PTHR45527:SF1">
    <property type="entry name" value="FATTY ACID SYNTHASE"/>
    <property type="match status" value="1"/>
</dbReference>